<dbReference type="Proteomes" id="UP001178148">
    <property type="component" value="Unassembled WGS sequence"/>
</dbReference>
<feature type="transmembrane region" description="Helical" evidence="1">
    <location>
        <begin position="366"/>
        <end position="385"/>
    </location>
</feature>
<evidence type="ECO:0000256" key="1">
    <source>
        <dbReference type="SAM" id="Phobius"/>
    </source>
</evidence>
<feature type="transmembrane region" description="Helical" evidence="1">
    <location>
        <begin position="63"/>
        <end position="81"/>
    </location>
</feature>
<evidence type="ECO:0000313" key="3">
    <source>
        <dbReference type="Proteomes" id="UP001178148"/>
    </source>
</evidence>
<comment type="caution">
    <text evidence="2">The sequence shown here is derived from an EMBL/GenBank/DDBJ whole genome shotgun (WGS) entry which is preliminary data.</text>
</comment>
<keyword evidence="1" id="KW-0472">Membrane</keyword>
<protein>
    <submittedName>
        <fullName evidence="2">Uncharacterized protein</fullName>
    </submittedName>
</protein>
<organism evidence="2 3">
    <name type="scientific">Candidatus Endonucleibacter bathymodioli</name>
    <dbReference type="NCBI Taxonomy" id="539814"/>
    <lineage>
        <taxon>Bacteria</taxon>
        <taxon>Pseudomonadati</taxon>
        <taxon>Pseudomonadota</taxon>
        <taxon>Gammaproteobacteria</taxon>
        <taxon>Oceanospirillales</taxon>
        <taxon>Endozoicomonadaceae</taxon>
        <taxon>Candidatus Endonucleibacter</taxon>
    </lineage>
</organism>
<keyword evidence="3" id="KW-1185">Reference proteome</keyword>
<keyword evidence="1" id="KW-1133">Transmembrane helix</keyword>
<keyword evidence="1" id="KW-0812">Transmembrane</keyword>
<name>A0AA90STI3_9GAMM</name>
<sequence length="426" mass="47736">MFLVKSSVKMLFVYLSLVKFTLLNIGGFLCLIADLRRLYLLFLGFITLLLYDNCKCLKYMKSFLCLLPITLALLVTSLAHATNEDWSGDTAQPPVTMFLNGPNDLNNCLTNLNQEKVIKVHDFLKKMVRLDISGDGFDYDYDDDADADGDDCSRQARKKKYQKYYDLYNVLSLRYYEGQSVTSFLNYMIHNKKTTVINHPLMEAMLKLCDDYKDHEGITIGNMFAEVENKKHTDENIQVLLRYKSNDVADLYFDGSSDENVFTCCDGKNDCANDYSESIKSTNPIGFDGDICNITSMMVELSCDGSDAGTGSDGSIDYTSPICSNCVNGKFMVGKLHGNGENNCAYGSDASWNCPAAGTTFTEADALLAGGVVCAAYVTVALVKYRDKKRTSRARRALAWFLSPITEPVNYLRRLCDYDLVPPQPW</sequence>
<gene>
    <name evidence="2" type="ORF">QS748_10855</name>
</gene>
<dbReference type="EMBL" id="JASXSV010000018">
    <property type="protein sequence ID" value="MDP0589650.1"/>
    <property type="molecule type" value="Genomic_DNA"/>
</dbReference>
<dbReference type="AlphaFoldDB" id="A0AA90STI3"/>
<feature type="transmembrane region" description="Helical" evidence="1">
    <location>
        <begin position="12"/>
        <end position="29"/>
    </location>
</feature>
<accession>A0AA90STI3</accession>
<evidence type="ECO:0000313" key="2">
    <source>
        <dbReference type="EMBL" id="MDP0589650.1"/>
    </source>
</evidence>
<reference evidence="2 3" key="1">
    <citation type="journal article" date="2023" name="bioRxiv">
        <title>An intranuclear bacterial parasite of deep-sea mussels expresses apoptosis inhibitors acquired from its host.</title>
        <authorList>
            <person name="Gonzalez Porras M.A."/>
            <person name="Assie A."/>
            <person name="Tietjen M."/>
            <person name="Violette M."/>
            <person name="Kleiner M."/>
            <person name="Gruber-Vodicka H."/>
            <person name="Dubilier N."/>
            <person name="Leisch N."/>
        </authorList>
    </citation>
    <scope>NUCLEOTIDE SEQUENCE [LARGE SCALE GENOMIC DNA]</scope>
    <source>
        <strain evidence="2">IAP13</strain>
    </source>
</reference>
<proteinExistence type="predicted"/>